<feature type="compositionally biased region" description="Polar residues" evidence="1">
    <location>
        <begin position="193"/>
        <end position="209"/>
    </location>
</feature>
<gene>
    <name evidence="3" type="ORF">HOLleu_29929</name>
</gene>
<dbReference type="Proteomes" id="UP001152320">
    <property type="component" value="Chromosome 15"/>
</dbReference>
<dbReference type="EMBL" id="JAIZAY010000015">
    <property type="protein sequence ID" value="KAJ8027856.1"/>
    <property type="molecule type" value="Genomic_DNA"/>
</dbReference>
<dbReference type="AlphaFoldDB" id="A0A9Q1H0N2"/>
<dbReference type="PANTHER" id="PTHR36694:SF11">
    <property type="entry name" value="LP21121P-RELATED"/>
    <property type="match status" value="1"/>
</dbReference>
<feature type="transmembrane region" description="Helical" evidence="2">
    <location>
        <begin position="98"/>
        <end position="126"/>
    </location>
</feature>
<evidence type="ECO:0000313" key="4">
    <source>
        <dbReference type="Proteomes" id="UP001152320"/>
    </source>
</evidence>
<accession>A0A9Q1H0N2</accession>
<proteinExistence type="predicted"/>
<keyword evidence="4" id="KW-1185">Reference proteome</keyword>
<feature type="transmembrane region" description="Helical" evidence="2">
    <location>
        <begin position="25"/>
        <end position="47"/>
    </location>
</feature>
<comment type="caution">
    <text evidence="3">The sequence shown here is derived from an EMBL/GenBank/DDBJ whole genome shotgun (WGS) entry which is preliminary data.</text>
</comment>
<dbReference type="PANTHER" id="PTHR36694">
    <property type="entry name" value="PASIFLORA 1, ISOFORM A-RELATED"/>
    <property type="match status" value="1"/>
</dbReference>
<evidence type="ECO:0000256" key="2">
    <source>
        <dbReference type="SAM" id="Phobius"/>
    </source>
</evidence>
<reference evidence="3" key="1">
    <citation type="submission" date="2021-10" db="EMBL/GenBank/DDBJ databases">
        <title>Tropical sea cucumber genome reveals ecological adaptation and Cuvierian tubules defense mechanism.</title>
        <authorList>
            <person name="Chen T."/>
        </authorList>
    </citation>
    <scope>NUCLEOTIDE SEQUENCE</scope>
    <source>
        <strain evidence="3">Nanhai2018</strain>
        <tissue evidence="3">Muscle</tissue>
    </source>
</reference>
<name>A0A9Q1H0N2_HOLLE</name>
<feature type="transmembrane region" description="Helical" evidence="2">
    <location>
        <begin position="132"/>
        <end position="157"/>
    </location>
</feature>
<sequence>MAFLNLPWDRCWCFSTVRAGSIASAIYAVIIALLRIAASIVEEFLVSAQHKGNMTMLVMEEHSVERAFGYIELAMAVLLLTAGICLLIGIFKHKSILLIPFIVLFGFICIIEALCVMLGLLALILLPSLGVVVMLSILLLSLFVDGSCTLCVLSHYMNLRAGRESMRAIYRSQGERLGDADDEEAAALPSKSAVPTDSSMRFTTTSDIPVSSFEDAPPPYRDV</sequence>
<organism evidence="3 4">
    <name type="scientific">Holothuria leucospilota</name>
    <name type="common">Black long sea cucumber</name>
    <name type="synonym">Mertensiothuria leucospilota</name>
    <dbReference type="NCBI Taxonomy" id="206669"/>
    <lineage>
        <taxon>Eukaryota</taxon>
        <taxon>Metazoa</taxon>
        <taxon>Echinodermata</taxon>
        <taxon>Eleutherozoa</taxon>
        <taxon>Echinozoa</taxon>
        <taxon>Holothuroidea</taxon>
        <taxon>Aspidochirotacea</taxon>
        <taxon>Aspidochirotida</taxon>
        <taxon>Holothuriidae</taxon>
        <taxon>Holothuria</taxon>
    </lineage>
</organism>
<keyword evidence="2" id="KW-1133">Transmembrane helix</keyword>
<feature type="transmembrane region" description="Helical" evidence="2">
    <location>
        <begin position="67"/>
        <end position="91"/>
    </location>
</feature>
<keyword evidence="2" id="KW-0812">Transmembrane</keyword>
<evidence type="ECO:0000256" key="1">
    <source>
        <dbReference type="SAM" id="MobiDB-lite"/>
    </source>
</evidence>
<keyword evidence="2" id="KW-0472">Membrane</keyword>
<feature type="region of interest" description="Disordered" evidence="1">
    <location>
        <begin position="189"/>
        <end position="223"/>
    </location>
</feature>
<dbReference type="OrthoDB" id="10183277at2759"/>
<protein>
    <submittedName>
        <fullName evidence="3">Uncharacterized protein</fullName>
    </submittedName>
</protein>
<evidence type="ECO:0000313" key="3">
    <source>
        <dbReference type="EMBL" id="KAJ8027856.1"/>
    </source>
</evidence>